<dbReference type="AlphaFoldDB" id="A0A0V1MSW7"/>
<dbReference type="Proteomes" id="UP000054843">
    <property type="component" value="Unassembled WGS sequence"/>
</dbReference>
<protein>
    <submittedName>
        <fullName evidence="2">Uncharacterized protein</fullName>
    </submittedName>
</protein>
<organism evidence="2 3">
    <name type="scientific">Trichinella papuae</name>
    <dbReference type="NCBI Taxonomy" id="268474"/>
    <lineage>
        <taxon>Eukaryota</taxon>
        <taxon>Metazoa</taxon>
        <taxon>Ecdysozoa</taxon>
        <taxon>Nematoda</taxon>
        <taxon>Enoplea</taxon>
        <taxon>Dorylaimia</taxon>
        <taxon>Trichinellida</taxon>
        <taxon>Trichinellidae</taxon>
        <taxon>Trichinella</taxon>
    </lineage>
</organism>
<keyword evidence="3" id="KW-1185">Reference proteome</keyword>
<feature type="region of interest" description="Disordered" evidence="1">
    <location>
        <begin position="1"/>
        <end position="24"/>
    </location>
</feature>
<name>A0A0V1MSW7_9BILA</name>
<dbReference type="EMBL" id="JYDO01000047">
    <property type="protein sequence ID" value="KRZ74608.1"/>
    <property type="molecule type" value="Genomic_DNA"/>
</dbReference>
<comment type="caution">
    <text evidence="2">The sequence shown here is derived from an EMBL/GenBank/DDBJ whole genome shotgun (WGS) entry which is preliminary data.</text>
</comment>
<gene>
    <name evidence="2" type="ORF">T10_10856</name>
</gene>
<reference evidence="2 3" key="1">
    <citation type="submission" date="2015-01" db="EMBL/GenBank/DDBJ databases">
        <title>Evolution of Trichinella species and genotypes.</title>
        <authorList>
            <person name="Korhonen P.K."/>
            <person name="Edoardo P."/>
            <person name="Giuseppe L.R."/>
            <person name="Gasser R.B."/>
        </authorList>
    </citation>
    <scope>NUCLEOTIDE SEQUENCE [LARGE SCALE GENOMIC DNA]</scope>
    <source>
        <strain evidence="2">ISS1980</strain>
    </source>
</reference>
<accession>A0A0V1MSW7</accession>
<evidence type="ECO:0000313" key="2">
    <source>
        <dbReference type="EMBL" id="KRZ74608.1"/>
    </source>
</evidence>
<proteinExistence type="predicted"/>
<sequence>MAKTRPFFTTRAPNGPPSSLSTPRSASWHAIFNSASNKFTGIDEQFANCYTTISLVVKVNPMKIIYKCKVKSKNKNSRFNWSCKPTPIGIVLHHREWQTDATADKSAGDTDCRKQDAECSETHLHVTNNFENC</sequence>
<evidence type="ECO:0000256" key="1">
    <source>
        <dbReference type="SAM" id="MobiDB-lite"/>
    </source>
</evidence>
<evidence type="ECO:0000313" key="3">
    <source>
        <dbReference type="Proteomes" id="UP000054843"/>
    </source>
</evidence>